<protein>
    <submittedName>
        <fullName evidence="2">DNA-binding XRE family transcriptional regulator</fullName>
    </submittedName>
</protein>
<evidence type="ECO:0000313" key="2">
    <source>
        <dbReference type="EMBL" id="TDP30562.1"/>
    </source>
</evidence>
<dbReference type="Proteomes" id="UP000295087">
    <property type="component" value="Unassembled WGS sequence"/>
</dbReference>
<feature type="domain" description="HTH cro/C1-type" evidence="1">
    <location>
        <begin position="11"/>
        <end position="65"/>
    </location>
</feature>
<keyword evidence="2" id="KW-0238">DNA-binding</keyword>
<evidence type="ECO:0000313" key="3">
    <source>
        <dbReference type="Proteomes" id="UP000295087"/>
    </source>
</evidence>
<gene>
    <name evidence="2" type="ORF">DFR75_11126</name>
</gene>
<name>A0A4V3CML0_NOCIG</name>
<reference evidence="2 3" key="1">
    <citation type="submission" date="2019-03" db="EMBL/GenBank/DDBJ databases">
        <title>Genomic Encyclopedia of Type Strains, Phase IV (KMG-IV): sequencing the most valuable type-strain genomes for metagenomic binning, comparative biology and taxonomic classification.</title>
        <authorList>
            <person name="Goeker M."/>
        </authorList>
    </citation>
    <scope>NUCLEOTIDE SEQUENCE [LARGE SCALE GENOMIC DNA]</scope>
    <source>
        <strain evidence="2 3">DSM 44496</strain>
    </source>
</reference>
<dbReference type="GO" id="GO:0003677">
    <property type="term" value="F:DNA binding"/>
    <property type="evidence" value="ECO:0007669"/>
    <property type="project" value="UniProtKB-KW"/>
</dbReference>
<evidence type="ECO:0000259" key="1">
    <source>
        <dbReference type="PROSITE" id="PS50943"/>
    </source>
</evidence>
<proteinExistence type="predicted"/>
<dbReference type="InterPro" id="IPR010982">
    <property type="entry name" value="Lambda_DNA-bd_dom_sf"/>
</dbReference>
<sequence>MGTLEDIGGKIRAERRRHRLTQEELAEIAATSTRTVRDIEHGRGSTSIGTVAAVADAVGLTLTVVP</sequence>
<dbReference type="SUPFAM" id="SSF47413">
    <property type="entry name" value="lambda repressor-like DNA-binding domains"/>
    <property type="match status" value="1"/>
</dbReference>
<dbReference type="SMART" id="SM00530">
    <property type="entry name" value="HTH_XRE"/>
    <property type="match status" value="1"/>
</dbReference>
<dbReference type="RefSeq" id="WP_067498766.1">
    <property type="nucleotide sequence ID" value="NZ_JBHXPO010000014.1"/>
</dbReference>
<dbReference type="InterPro" id="IPR001387">
    <property type="entry name" value="Cro/C1-type_HTH"/>
</dbReference>
<organism evidence="2 3">
    <name type="scientific">Nocardia ignorata</name>
    <dbReference type="NCBI Taxonomy" id="145285"/>
    <lineage>
        <taxon>Bacteria</taxon>
        <taxon>Bacillati</taxon>
        <taxon>Actinomycetota</taxon>
        <taxon>Actinomycetes</taxon>
        <taxon>Mycobacteriales</taxon>
        <taxon>Nocardiaceae</taxon>
        <taxon>Nocardia</taxon>
    </lineage>
</organism>
<dbReference type="AlphaFoldDB" id="A0A4V3CML0"/>
<keyword evidence="3" id="KW-1185">Reference proteome</keyword>
<accession>A0A4V3CML0</accession>
<dbReference type="Pfam" id="PF01381">
    <property type="entry name" value="HTH_3"/>
    <property type="match status" value="1"/>
</dbReference>
<dbReference type="CDD" id="cd00093">
    <property type="entry name" value="HTH_XRE"/>
    <property type="match status" value="1"/>
</dbReference>
<dbReference type="Gene3D" id="1.10.260.40">
    <property type="entry name" value="lambda repressor-like DNA-binding domains"/>
    <property type="match status" value="1"/>
</dbReference>
<comment type="caution">
    <text evidence="2">The sequence shown here is derived from an EMBL/GenBank/DDBJ whole genome shotgun (WGS) entry which is preliminary data.</text>
</comment>
<dbReference type="PROSITE" id="PS50943">
    <property type="entry name" value="HTH_CROC1"/>
    <property type="match status" value="1"/>
</dbReference>
<dbReference type="EMBL" id="SNXK01000011">
    <property type="protein sequence ID" value="TDP30562.1"/>
    <property type="molecule type" value="Genomic_DNA"/>
</dbReference>